<keyword evidence="5" id="KW-0503">Monooxygenase</keyword>
<dbReference type="InterPro" id="IPR036396">
    <property type="entry name" value="Cyt_P450_sf"/>
</dbReference>
<dbReference type="InterPro" id="IPR050651">
    <property type="entry name" value="Plant_Cytochrome_P450_Monoox"/>
</dbReference>
<keyword evidence="3" id="KW-0560">Oxidoreductase</keyword>
<evidence type="ECO:0000256" key="2">
    <source>
        <dbReference type="ARBA" id="ARBA00022723"/>
    </source>
</evidence>
<reference evidence="7 8" key="1">
    <citation type="submission" date="2024-08" db="EMBL/GenBank/DDBJ databases">
        <title>Insights into the chromosomal genome structure of Flemingia macrophylla.</title>
        <authorList>
            <person name="Ding Y."/>
            <person name="Zhao Y."/>
            <person name="Bi W."/>
            <person name="Wu M."/>
            <person name="Zhao G."/>
            <person name="Gong Y."/>
            <person name="Li W."/>
            <person name="Zhang P."/>
        </authorList>
    </citation>
    <scope>NUCLEOTIDE SEQUENCE [LARGE SCALE GENOMIC DNA]</scope>
    <source>
        <strain evidence="7">DYQJB</strain>
        <tissue evidence="7">Leaf</tissue>
    </source>
</reference>
<keyword evidence="2" id="KW-0479">Metal-binding</keyword>
<name>A0ABD1NE23_9FABA</name>
<feature type="chain" id="PRO_5044760393" evidence="6">
    <location>
        <begin position="25"/>
        <end position="205"/>
    </location>
</feature>
<keyword evidence="4" id="KW-0408">Iron</keyword>
<gene>
    <name evidence="7" type="ORF">Fmac_000363</name>
</gene>
<keyword evidence="8" id="KW-1185">Reference proteome</keyword>
<evidence type="ECO:0000313" key="7">
    <source>
        <dbReference type="EMBL" id="KAL2346363.1"/>
    </source>
</evidence>
<organism evidence="7 8">
    <name type="scientific">Flemingia macrophylla</name>
    <dbReference type="NCBI Taxonomy" id="520843"/>
    <lineage>
        <taxon>Eukaryota</taxon>
        <taxon>Viridiplantae</taxon>
        <taxon>Streptophyta</taxon>
        <taxon>Embryophyta</taxon>
        <taxon>Tracheophyta</taxon>
        <taxon>Spermatophyta</taxon>
        <taxon>Magnoliopsida</taxon>
        <taxon>eudicotyledons</taxon>
        <taxon>Gunneridae</taxon>
        <taxon>Pentapetalae</taxon>
        <taxon>rosids</taxon>
        <taxon>fabids</taxon>
        <taxon>Fabales</taxon>
        <taxon>Fabaceae</taxon>
        <taxon>Papilionoideae</taxon>
        <taxon>50 kb inversion clade</taxon>
        <taxon>NPAAA clade</taxon>
        <taxon>indigoferoid/millettioid clade</taxon>
        <taxon>Phaseoleae</taxon>
        <taxon>Flemingia</taxon>
    </lineage>
</organism>
<evidence type="ECO:0000256" key="3">
    <source>
        <dbReference type="ARBA" id="ARBA00023002"/>
    </source>
</evidence>
<evidence type="ECO:0000256" key="4">
    <source>
        <dbReference type="ARBA" id="ARBA00023004"/>
    </source>
</evidence>
<dbReference type="SUPFAM" id="SSF48264">
    <property type="entry name" value="Cytochrome P450"/>
    <property type="match status" value="1"/>
</dbReference>
<dbReference type="InterPro" id="IPR001128">
    <property type="entry name" value="Cyt_P450"/>
</dbReference>
<dbReference type="Proteomes" id="UP001603857">
    <property type="component" value="Unassembled WGS sequence"/>
</dbReference>
<sequence>MDAAAVGVVSVLLLICYFAKRAIAGSARKPPEAGGGWPLIGHLHLFGGSVQPYETLGAMADKYGPIFSIRVGVHPAVVVSSWELAKECFTTLDTVLSSRPKSTAAKLLTYDYADFWREMHKIAVSELLSARRLELLQGIRDSEVQSALKELYRASVEKRDGLVLEMKQWFGDMFLNVIMRMVAGKRFCIGSADDEGKGEGSSEGI</sequence>
<dbReference type="AlphaFoldDB" id="A0ABD1NE23"/>
<dbReference type="PRINTS" id="PR00463">
    <property type="entry name" value="EP450I"/>
</dbReference>
<dbReference type="Pfam" id="PF00067">
    <property type="entry name" value="p450"/>
    <property type="match status" value="1"/>
</dbReference>
<evidence type="ECO:0000256" key="6">
    <source>
        <dbReference type="SAM" id="SignalP"/>
    </source>
</evidence>
<dbReference type="PANTHER" id="PTHR47947">
    <property type="entry name" value="CYTOCHROME P450 82C3-RELATED"/>
    <property type="match status" value="1"/>
</dbReference>
<feature type="signal peptide" evidence="6">
    <location>
        <begin position="1"/>
        <end position="24"/>
    </location>
</feature>
<comment type="caution">
    <text evidence="7">The sequence shown here is derived from an EMBL/GenBank/DDBJ whole genome shotgun (WGS) entry which is preliminary data.</text>
</comment>
<dbReference type="PANTHER" id="PTHR47947:SF39">
    <property type="entry name" value="CYTOCHROME P450"/>
    <property type="match status" value="1"/>
</dbReference>
<dbReference type="EMBL" id="JBGMDY010000001">
    <property type="protein sequence ID" value="KAL2346363.1"/>
    <property type="molecule type" value="Genomic_DNA"/>
</dbReference>
<proteinExistence type="predicted"/>
<accession>A0ABD1NE23</accession>
<evidence type="ECO:0000256" key="5">
    <source>
        <dbReference type="ARBA" id="ARBA00023033"/>
    </source>
</evidence>
<dbReference type="Gene3D" id="1.10.630.10">
    <property type="entry name" value="Cytochrome P450"/>
    <property type="match status" value="1"/>
</dbReference>
<keyword evidence="6" id="KW-0732">Signal</keyword>
<evidence type="ECO:0000256" key="1">
    <source>
        <dbReference type="ARBA" id="ARBA00022617"/>
    </source>
</evidence>
<protein>
    <submittedName>
        <fullName evidence="7">Uncharacterized protein</fullName>
    </submittedName>
</protein>
<dbReference type="InterPro" id="IPR002401">
    <property type="entry name" value="Cyt_P450_E_grp-I"/>
</dbReference>
<evidence type="ECO:0000313" key="8">
    <source>
        <dbReference type="Proteomes" id="UP001603857"/>
    </source>
</evidence>
<dbReference type="GO" id="GO:0046872">
    <property type="term" value="F:metal ion binding"/>
    <property type="evidence" value="ECO:0007669"/>
    <property type="project" value="UniProtKB-KW"/>
</dbReference>
<dbReference type="GO" id="GO:0004497">
    <property type="term" value="F:monooxygenase activity"/>
    <property type="evidence" value="ECO:0007669"/>
    <property type="project" value="UniProtKB-KW"/>
</dbReference>
<keyword evidence="1" id="KW-0349">Heme</keyword>